<dbReference type="RefSeq" id="WP_197625925.1">
    <property type="nucleotide sequence ID" value="NZ_CP063073.1"/>
</dbReference>
<evidence type="ECO:0000313" key="2">
    <source>
        <dbReference type="Proteomes" id="UP000594923"/>
    </source>
</evidence>
<dbReference type="Proteomes" id="UP000594923">
    <property type="component" value="Chromosome"/>
</dbReference>
<reference evidence="1 2" key="1">
    <citation type="submission" date="2020-10" db="EMBL/GenBank/DDBJ databases">
        <title>High quality whole genome sequence of Pseudomonas poae PMA22.</title>
        <authorList>
            <person name="Hernandez J.G."/>
            <person name="Rodriguez P."/>
            <person name="Cuevas C."/>
            <person name="de la Calle F."/>
            <person name="Galan B."/>
            <person name="Garcia J.L."/>
        </authorList>
    </citation>
    <scope>NUCLEOTIDE SEQUENCE [LARGE SCALE GENOMIC DNA]</scope>
    <source>
        <strain evidence="1 2">PMA22</strain>
    </source>
</reference>
<dbReference type="EMBL" id="CP063073">
    <property type="protein sequence ID" value="QOQ74177.1"/>
    <property type="molecule type" value="Genomic_DNA"/>
</dbReference>
<gene>
    <name evidence="1" type="ORF">IMF22_22180</name>
</gene>
<sequence>MTLNCQLLCSLTLAISQLTEVQPTLDSASDAEPHAWTVETPYPHSTIINARITGTATHAQKTSIAILQVACYSSPSRPMISLLTHTDKLHFNPNIYEGSDARSSGPLSLTTGTLPARTYRVNGYYSAEPTQQHGVLFKFTMPANRQELREWIANNTHGQLITMTLPSAIPGDSPLTAEFVLPQNSTGLHEIVKSCLNNRKNTPKKPS</sequence>
<evidence type="ECO:0000313" key="1">
    <source>
        <dbReference type="EMBL" id="QOQ74177.1"/>
    </source>
</evidence>
<dbReference type="AlphaFoldDB" id="A0A7M1KD56"/>
<proteinExistence type="predicted"/>
<accession>A0A7M1KD56</accession>
<name>A0A7M1KD56_9PSED</name>
<organism evidence="1 2">
    <name type="scientific">Pseudomonas poae</name>
    <dbReference type="NCBI Taxonomy" id="200451"/>
    <lineage>
        <taxon>Bacteria</taxon>
        <taxon>Pseudomonadati</taxon>
        <taxon>Pseudomonadota</taxon>
        <taxon>Gammaproteobacteria</taxon>
        <taxon>Pseudomonadales</taxon>
        <taxon>Pseudomonadaceae</taxon>
        <taxon>Pseudomonas</taxon>
    </lineage>
</organism>
<protein>
    <submittedName>
        <fullName evidence="1">Uncharacterized protein</fullName>
    </submittedName>
</protein>